<sequence>MLCLPAVVAWCGGAAGNNRSFALCVCVSVEWPLLLLLLLHPSRRLVAVTSVRQQQQQPGLYITARLTC</sequence>
<reference evidence="1" key="1">
    <citation type="submission" date="2018-01" db="EMBL/GenBank/DDBJ databases">
        <title>An insight into the sialome of Amazonian anophelines.</title>
        <authorList>
            <person name="Ribeiro J.M."/>
            <person name="Scarpassa V."/>
            <person name="Calvo E."/>
        </authorList>
    </citation>
    <scope>NUCLEOTIDE SEQUENCE</scope>
    <source>
        <tissue evidence="1">Salivary glands</tissue>
    </source>
</reference>
<protein>
    <submittedName>
        <fullName evidence="1">Putative secreted protein</fullName>
    </submittedName>
</protein>
<accession>A0A2M4B4C4</accession>
<name>A0A2M4B4C4_9DIPT</name>
<organism evidence="1">
    <name type="scientific">Anopheles triannulatus</name>
    <dbReference type="NCBI Taxonomy" id="58253"/>
    <lineage>
        <taxon>Eukaryota</taxon>
        <taxon>Metazoa</taxon>
        <taxon>Ecdysozoa</taxon>
        <taxon>Arthropoda</taxon>
        <taxon>Hexapoda</taxon>
        <taxon>Insecta</taxon>
        <taxon>Pterygota</taxon>
        <taxon>Neoptera</taxon>
        <taxon>Endopterygota</taxon>
        <taxon>Diptera</taxon>
        <taxon>Nematocera</taxon>
        <taxon>Culicoidea</taxon>
        <taxon>Culicidae</taxon>
        <taxon>Anophelinae</taxon>
        <taxon>Anopheles</taxon>
    </lineage>
</organism>
<proteinExistence type="predicted"/>
<dbReference type="EMBL" id="GGFK01014583">
    <property type="protein sequence ID" value="MBW47904.1"/>
    <property type="molecule type" value="Transcribed_RNA"/>
</dbReference>
<evidence type="ECO:0000313" key="1">
    <source>
        <dbReference type="EMBL" id="MBW47904.1"/>
    </source>
</evidence>
<dbReference type="AlphaFoldDB" id="A0A2M4B4C4"/>